<dbReference type="InterPro" id="IPR032732">
    <property type="entry name" value="SPATA6_N"/>
</dbReference>
<evidence type="ECO:0000256" key="2">
    <source>
        <dbReference type="ARBA" id="ARBA00022553"/>
    </source>
</evidence>
<dbReference type="PANTHER" id="PTHR16435:SF6">
    <property type="entry name" value="IP09370P"/>
    <property type="match status" value="1"/>
</dbReference>
<dbReference type="InterPro" id="IPR042769">
    <property type="entry name" value="SPATA6_fam"/>
</dbReference>
<reference evidence="4" key="2">
    <citation type="journal article" date="2023" name="Commun. Biol.">
        <title>Intrasexual cuticular hydrocarbon dimorphism in a wasp sheds light on hydrocarbon biosynthesis genes in Hymenoptera.</title>
        <authorList>
            <person name="Moris V.C."/>
            <person name="Podsiadlowski L."/>
            <person name="Martin S."/>
            <person name="Oeyen J.P."/>
            <person name="Donath A."/>
            <person name="Petersen M."/>
            <person name="Wilbrandt J."/>
            <person name="Misof B."/>
            <person name="Liedtke D."/>
            <person name="Thamm M."/>
            <person name="Scheiner R."/>
            <person name="Schmitt T."/>
            <person name="Niehuis O."/>
        </authorList>
    </citation>
    <scope>NUCLEOTIDE SEQUENCE</scope>
    <source>
        <strain evidence="4">GBR_01_08_01A</strain>
    </source>
</reference>
<dbReference type="GO" id="GO:0032027">
    <property type="term" value="F:myosin light chain binding"/>
    <property type="evidence" value="ECO:0007669"/>
    <property type="project" value="InterPro"/>
</dbReference>
<accession>A0AAD9RV76</accession>
<evidence type="ECO:0000313" key="4">
    <source>
        <dbReference type="EMBL" id="KAK2586554.1"/>
    </source>
</evidence>
<sequence>MKGRGFCVKIQLHLHAVTCPGVWLCPNGEIALQINTLNYNIESRRMMPVFPLLFHEKFTFEKMFARVVTLVELQQSLEQELFCAKLVQWITPNQKIILATFETSLVELLYPASCFKGLLAGIDVDLLMEPTKYFPGIIAPKIEISTKTIVEGIISIDNTMSGVHVINPKTISSKSTLCIHRERPPKGIIRQKRVCHSQGKLENQNCQLSQQKLSNVYDLHTHSKYPSCSQKIFKPLARYNDLHVFENCPVCLKYKCYFSNYNNITASTESCEAKCKKDLLNNNDISKYVPTLNNVYTAHTKLTEPMLGSREKVLQDINDSCSKLEQNQMKYFYKNLEKFYKRMYEQAKLHAEEMDA</sequence>
<gene>
    <name evidence="4" type="ORF">KPH14_011442</name>
</gene>
<name>A0AAD9RV76_9HYME</name>
<organism evidence="4 5">
    <name type="scientific">Odynerus spinipes</name>
    <dbReference type="NCBI Taxonomy" id="1348599"/>
    <lineage>
        <taxon>Eukaryota</taxon>
        <taxon>Metazoa</taxon>
        <taxon>Ecdysozoa</taxon>
        <taxon>Arthropoda</taxon>
        <taxon>Hexapoda</taxon>
        <taxon>Insecta</taxon>
        <taxon>Pterygota</taxon>
        <taxon>Neoptera</taxon>
        <taxon>Endopterygota</taxon>
        <taxon>Hymenoptera</taxon>
        <taxon>Apocrita</taxon>
        <taxon>Aculeata</taxon>
        <taxon>Vespoidea</taxon>
        <taxon>Vespidae</taxon>
        <taxon>Eumeninae</taxon>
        <taxon>Odynerus</taxon>
    </lineage>
</organism>
<dbReference type="EMBL" id="JAIFRP010000012">
    <property type="protein sequence ID" value="KAK2586554.1"/>
    <property type="molecule type" value="Genomic_DNA"/>
</dbReference>
<evidence type="ECO:0000313" key="5">
    <source>
        <dbReference type="Proteomes" id="UP001258017"/>
    </source>
</evidence>
<reference evidence="4" key="1">
    <citation type="submission" date="2021-08" db="EMBL/GenBank/DDBJ databases">
        <authorList>
            <person name="Misof B."/>
            <person name="Oliver O."/>
            <person name="Podsiadlowski L."/>
            <person name="Donath A."/>
            <person name="Peters R."/>
            <person name="Mayer C."/>
            <person name="Rust J."/>
            <person name="Gunkel S."/>
            <person name="Lesny P."/>
            <person name="Martin S."/>
            <person name="Oeyen J.P."/>
            <person name="Petersen M."/>
            <person name="Panagiotis P."/>
            <person name="Wilbrandt J."/>
            <person name="Tanja T."/>
        </authorList>
    </citation>
    <scope>NUCLEOTIDE SEQUENCE</scope>
    <source>
        <strain evidence="4">GBR_01_08_01A</strain>
        <tissue evidence="4">Thorax + abdomen</tissue>
    </source>
</reference>
<keyword evidence="5" id="KW-1185">Reference proteome</keyword>
<comment type="caution">
    <text evidence="4">The sequence shown here is derived from an EMBL/GenBank/DDBJ whole genome shotgun (WGS) entry which is preliminary data.</text>
</comment>
<evidence type="ECO:0000256" key="1">
    <source>
        <dbReference type="ARBA" id="ARBA00006215"/>
    </source>
</evidence>
<comment type="similarity">
    <text evidence="1">Belongs to the SPATA6 family.</text>
</comment>
<evidence type="ECO:0000259" key="3">
    <source>
        <dbReference type="Pfam" id="PF14909"/>
    </source>
</evidence>
<keyword evidence="2" id="KW-0597">Phosphoprotein</keyword>
<dbReference type="GO" id="GO:0007283">
    <property type="term" value="P:spermatogenesis"/>
    <property type="evidence" value="ECO:0007669"/>
    <property type="project" value="InterPro"/>
</dbReference>
<dbReference type="Proteomes" id="UP001258017">
    <property type="component" value="Unassembled WGS sequence"/>
</dbReference>
<dbReference type="PANTHER" id="PTHR16435">
    <property type="entry name" value="SPERMATOGENESIS-ASSOCIATED PROTEIN 6 SPATA6"/>
    <property type="match status" value="1"/>
</dbReference>
<dbReference type="Pfam" id="PF14909">
    <property type="entry name" value="SPATA6"/>
    <property type="match status" value="1"/>
</dbReference>
<proteinExistence type="inferred from homology"/>
<feature type="domain" description="Spermatogenesis-associated protein 6 N-terminal" evidence="3">
    <location>
        <begin position="10"/>
        <end position="150"/>
    </location>
</feature>
<dbReference type="GO" id="GO:0120212">
    <property type="term" value="C:sperm head-tail coupling apparatus"/>
    <property type="evidence" value="ECO:0007669"/>
    <property type="project" value="InterPro"/>
</dbReference>
<protein>
    <recommendedName>
        <fullName evidence="3">Spermatogenesis-associated protein 6 N-terminal domain-containing protein</fullName>
    </recommendedName>
</protein>
<dbReference type="AlphaFoldDB" id="A0AAD9RV76"/>